<keyword evidence="5" id="KW-1185">Reference proteome</keyword>
<sequence>MNKLTKILVLLIVLLLLVINYRTPFYSYKGGSWSVGYGSSSKNFNDLNVLENAKIYSYQKLEKENPDTRFLADPFFIKEKDMFYLFFEHQKKTDNAEIALLTSLDGINYTYKGTVLDEPFHLSYPNVFKHKNEFYMLPETKSANNVLLYKALNFPYNWQIVDTLVKNVRLKDPSIYLSDSLNFLVASDDNLNLFMYQSNSLFGNWKLHKDPIVTLGTEARPGGRIIKNDEGKIIVPLQNSTHGYGYGVSLYELDFDKNNKHSFKRVEPFFLKRNDTIEEFNFGMHHIDMQKVENNWYYVFDGNKKLNDKKKLNIRGPLKWNFLDFKNWLLN</sequence>
<evidence type="ECO:0000313" key="4">
    <source>
        <dbReference type="EMBL" id="APG64689.1"/>
    </source>
</evidence>
<organism evidence="4 5">
    <name type="scientific">Tenacibaculum todarodis</name>
    <dbReference type="NCBI Taxonomy" id="1850252"/>
    <lineage>
        <taxon>Bacteria</taxon>
        <taxon>Pseudomonadati</taxon>
        <taxon>Bacteroidota</taxon>
        <taxon>Flavobacteriia</taxon>
        <taxon>Flavobacteriales</taxon>
        <taxon>Flavobacteriaceae</taxon>
        <taxon>Tenacibaculum</taxon>
    </lineage>
</organism>
<dbReference type="InterPro" id="IPR056442">
    <property type="entry name" value="GINT1_N"/>
</dbReference>
<keyword evidence="2" id="KW-0119">Carbohydrate metabolism</keyword>
<name>A0A1L3JHT9_9FLAO</name>
<dbReference type="Pfam" id="PF24793">
    <property type="entry name" value="GINT1_N"/>
    <property type="match status" value="1"/>
</dbReference>
<dbReference type="InterPro" id="IPR023296">
    <property type="entry name" value="Glyco_hydro_beta-prop_sf"/>
</dbReference>
<dbReference type="PANTHER" id="PTHR43772:SF2">
    <property type="entry name" value="PUTATIVE (AFU_ORTHOLOGUE AFUA_2G04480)-RELATED"/>
    <property type="match status" value="1"/>
</dbReference>
<gene>
    <name evidence="4" type="ORF">LPB136_04635</name>
</gene>
<dbReference type="STRING" id="1850252.LPB136_04635"/>
<dbReference type="GO" id="GO:0045493">
    <property type="term" value="P:xylan catabolic process"/>
    <property type="evidence" value="ECO:0007669"/>
    <property type="project" value="UniProtKB-KW"/>
</dbReference>
<dbReference type="InterPro" id="IPR052176">
    <property type="entry name" value="Glycosyl_Hydrlase_43_Enz"/>
</dbReference>
<evidence type="ECO:0000256" key="2">
    <source>
        <dbReference type="ARBA" id="ARBA00023277"/>
    </source>
</evidence>
<evidence type="ECO:0000256" key="1">
    <source>
        <dbReference type="ARBA" id="ARBA00022651"/>
    </source>
</evidence>
<reference evidence="4 5" key="1">
    <citation type="submission" date="2016-11" db="EMBL/GenBank/DDBJ databases">
        <title>Tenacibaculum sp. LPB0136, isolated from marine environment.</title>
        <authorList>
            <person name="Kim E."/>
            <person name="Yi H."/>
        </authorList>
    </citation>
    <scope>NUCLEOTIDE SEQUENCE [LARGE SCALE GENOMIC DNA]</scope>
    <source>
        <strain evidence="4 5">LPB0136</strain>
    </source>
</reference>
<dbReference type="PANTHER" id="PTHR43772">
    <property type="entry name" value="ENDO-1,4-BETA-XYLANASE"/>
    <property type="match status" value="1"/>
</dbReference>
<feature type="domain" description="Glucosamine inositolphosphorylceramide transferase 1 N-terminal" evidence="3">
    <location>
        <begin position="61"/>
        <end position="302"/>
    </location>
</feature>
<dbReference type="SUPFAM" id="SSF75005">
    <property type="entry name" value="Arabinanase/levansucrase/invertase"/>
    <property type="match status" value="1"/>
</dbReference>
<dbReference type="Proteomes" id="UP000181898">
    <property type="component" value="Chromosome"/>
</dbReference>
<dbReference type="OrthoDB" id="3771157at2"/>
<keyword evidence="1" id="KW-0624">Polysaccharide degradation</keyword>
<dbReference type="EMBL" id="CP018155">
    <property type="protein sequence ID" value="APG64689.1"/>
    <property type="molecule type" value="Genomic_DNA"/>
</dbReference>
<dbReference type="AlphaFoldDB" id="A0A1L3JHT9"/>
<dbReference type="KEGG" id="ten:LPB136_04635"/>
<accession>A0A1L3JHT9</accession>
<evidence type="ECO:0000259" key="3">
    <source>
        <dbReference type="Pfam" id="PF24793"/>
    </source>
</evidence>
<dbReference type="Gene3D" id="2.115.10.20">
    <property type="entry name" value="Glycosyl hydrolase domain, family 43"/>
    <property type="match status" value="1"/>
</dbReference>
<proteinExistence type="predicted"/>
<keyword evidence="1" id="KW-0858">Xylan degradation</keyword>
<evidence type="ECO:0000313" key="5">
    <source>
        <dbReference type="Proteomes" id="UP000181898"/>
    </source>
</evidence>
<dbReference type="RefSeq" id="WP_072555013.1">
    <property type="nucleotide sequence ID" value="NZ_CP018155.1"/>
</dbReference>
<protein>
    <recommendedName>
        <fullName evidence="3">Glucosamine inositolphosphorylceramide transferase 1 N-terminal domain-containing protein</fullName>
    </recommendedName>
</protein>